<evidence type="ECO:0000256" key="9">
    <source>
        <dbReference type="SAM" id="MobiDB-lite"/>
    </source>
</evidence>
<evidence type="ECO:0000256" key="8">
    <source>
        <dbReference type="PROSITE-ProRule" id="PRU00176"/>
    </source>
</evidence>
<evidence type="ECO:0000256" key="1">
    <source>
        <dbReference type="ARBA" id="ARBA00004123"/>
    </source>
</evidence>
<organism evidence="11 12">
    <name type="scientific">Ramazzottius varieornatus</name>
    <name type="common">Water bear</name>
    <name type="synonym">Tardigrade</name>
    <dbReference type="NCBI Taxonomy" id="947166"/>
    <lineage>
        <taxon>Eukaryota</taxon>
        <taxon>Metazoa</taxon>
        <taxon>Ecdysozoa</taxon>
        <taxon>Tardigrada</taxon>
        <taxon>Eutardigrada</taxon>
        <taxon>Parachela</taxon>
        <taxon>Hypsibioidea</taxon>
        <taxon>Ramazzottiidae</taxon>
        <taxon>Ramazzottius</taxon>
    </lineage>
</organism>
<comment type="subcellular location">
    <subcellularLocation>
        <location evidence="2">Cytoplasm</location>
    </subcellularLocation>
    <subcellularLocation>
        <location evidence="1">Nucleus</location>
    </subcellularLocation>
</comment>
<dbReference type="CDD" id="cd12407">
    <property type="entry name" value="RRM_FOX1_like"/>
    <property type="match status" value="1"/>
</dbReference>
<gene>
    <name evidence="11" type="primary">RvY_00987-1</name>
    <name evidence="11" type="synonym">RvY_00987.1</name>
    <name evidence="11" type="ORF">RvY_00987</name>
</gene>
<dbReference type="PANTHER" id="PTHR15597:SF22">
    <property type="entry name" value="RNA-BINDING FOX PROTEIN 1, ISOFORM H"/>
    <property type="match status" value="1"/>
</dbReference>
<evidence type="ECO:0000256" key="2">
    <source>
        <dbReference type="ARBA" id="ARBA00004496"/>
    </source>
</evidence>
<dbReference type="SMART" id="SM00360">
    <property type="entry name" value="RRM"/>
    <property type="match status" value="1"/>
</dbReference>
<keyword evidence="3" id="KW-0963">Cytoplasm</keyword>
<reference evidence="11 12" key="1">
    <citation type="journal article" date="2016" name="Nat. Commun.">
        <title>Extremotolerant tardigrade genome and improved radiotolerance of human cultured cells by tardigrade-unique protein.</title>
        <authorList>
            <person name="Hashimoto T."/>
            <person name="Horikawa D.D."/>
            <person name="Saito Y."/>
            <person name="Kuwahara H."/>
            <person name="Kozuka-Hata H."/>
            <person name="Shin-I T."/>
            <person name="Minakuchi Y."/>
            <person name="Ohishi K."/>
            <person name="Motoyama A."/>
            <person name="Aizu T."/>
            <person name="Enomoto A."/>
            <person name="Kondo K."/>
            <person name="Tanaka S."/>
            <person name="Hara Y."/>
            <person name="Koshikawa S."/>
            <person name="Sagara H."/>
            <person name="Miura T."/>
            <person name="Yokobori S."/>
            <person name="Miyagawa K."/>
            <person name="Suzuki Y."/>
            <person name="Kubo T."/>
            <person name="Oyama M."/>
            <person name="Kohara Y."/>
            <person name="Fujiyama A."/>
            <person name="Arakawa K."/>
            <person name="Katayama T."/>
            <person name="Toyoda A."/>
            <person name="Kunieda T."/>
        </authorList>
    </citation>
    <scope>NUCLEOTIDE SEQUENCE [LARGE SCALE GENOMIC DNA]</scope>
    <source>
        <strain evidence="11 12">YOKOZUNA-1</strain>
    </source>
</reference>
<feature type="domain" description="RRM" evidence="10">
    <location>
        <begin position="132"/>
        <end position="208"/>
    </location>
</feature>
<dbReference type="STRING" id="947166.A0A1D1UQ21"/>
<feature type="region of interest" description="Disordered" evidence="9">
    <location>
        <begin position="28"/>
        <end position="107"/>
    </location>
</feature>
<dbReference type="PANTHER" id="PTHR15597">
    <property type="entry name" value="ATAXIN 2-BINDING PROTEIN 1-RELATED"/>
    <property type="match status" value="1"/>
</dbReference>
<dbReference type="GO" id="GO:0005737">
    <property type="term" value="C:cytoplasm"/>
    <property type="evidence" value="ECO:0007669"/>
    <property type="project" value="UniProtKB-SubCell"/>
</dbReference>
<dbReference type="InterPro" id="IPR012677">
    <property type="entry name" value="Nucleotide-bd_a/b_plait_sf"/>
</dbReference>
<dbReference type="GO" id="GO:0003729">
    <property type="term" value="F:mRNA binding"/>
    <property type="evidence" value="ECO:0007669"/>
    <property type="project" value="TreeGrafter"/>
</dbReference>
<dbReference type="FunFam" id="3.30.70.330:FF:000375">
    <property type="entry name" value="RNA binding fox-1 homolog 1"/>
    <property type="match status" value="1"/>
</dbReference>
<evidence type="ECO:0000256" key="4">
    <source>
        <dbReference type="ARBA" id="ARBA00022664"/>
    </source>
</evidence>
<keyword evidence="4" id="KW-0507">mRNA processing</keyword>
<keyword evidence="12" id="KW-1185">Reference proteome</keyword>
<keyword evidence="5 8" id="KW-0694">RNA-binding</keyword>
<dbReference type="InterPro" id="IPR047131">
    <property type="entry name" value="RBFOX1-like"/>
</dbReference>
<evidence type="ECO:0000256" key="5">
    <source>
        <dbReference type="ARBA" id="ARBA00022884"/>
    </source>
</evidence>
<sequence length="372" mass="39118">MMNDIDSRLDSEDDAMIIKEEVQEDLLLAEGQAEVEPVSATSAQRSPLPGVEQQTQTDLDDEVPASLNSEAKSDTSSSNGVGTEVSSGTGSRAGSVTASTATSTSTQVSSSAAQAAVAAHTSPKAALDAPPKRLHVSNIPFRFRDPDLRALFEPFGNVTQVEIIFNDRGSKGFGFVTYQNASDADRAKEHLNGSAVDGRKIEVNDATAKTNSKMTSSAKPAGSTTFPARVHVVGAPVTQRNRSTSLLRTQPYQTALLARNAQALGAHNLYQAAGLYTDPYILAGLNMNNLAAVAASARATNPYSQLTAAAASQNGVQAQILAALSACQNNVNTSRDFLGGSQMELLNRHALAQIWNPSAPQALNGSSAWFQQ</sequence>
<dbReference type="InterPro" id="IPR035979">
    <property type="entry name" value="RBD_domain_sf"/>
</dbReference>
<proteinExistence type="predicted"/>
<keyword evidence="6" id="KW-0508">mRNA splicing</keyword>
<evidence type="ECO:0000256" key="3">
    <source>
        <dbReference type="ARBA" id="ARBA00022490"/>
    </source>
</evidence>
<dbReference type="AlphaFoldDB" id="A0A1D1UQ21"/>
<dbReference type="Proteomes" id="UP000186922">
    <property type="component" value="Unassembled WGS sequence"/>
</dbReference>
<name>A0A1D1UQ21_RAMVA</name>
<evidence type="ECO:0000313" key="12">
    <source>
        <dbReference type="Proteomes" id="UP000186922"/>
    </source>
</evidence>
<dbReference type="EMBL" id="BDGG01000001">
    <property type="protein sequence ID" value="GAU88248.1"/>
    <property type="molecule type" value="Genomic_DNA"/>
</dbReference>
<dbReference type="GO" id="GO:0005634">
    <property type="term" value="C:nucleus"/>
    <property type="evidence" value="ECO:0007669"/>
    <property type="project" value="UniProtKB-SubCell"/>
</dbReference>
<dbReference type="GO" id="GO:0007399">
    <property type="term" value="P:nervous system development"/>
    <property type="evidence" value="ECO:0007669"/>
    <property type="project" value="InterPro"/>
</dbReference>
<evidence type="ECO:0000256" key="7">
    <source>
        <dbReference type="ARBA" id="ARBA00023242"/>
    </source>
</evidence>
<dbReference type="SUPFAM" id="SSF54928">
    <property type="entry name" value="RNA-binding domain, RBD"/>
    <property type="match status" value="1"/>
</dbReference>
<protein>
    <recommendedName>
        <fullName evidence="10">RRM domain-containing protein</fullName>
    </recommendedName>
</protein>
<dbReference type="InterPro" id="IPR034237">
    <property type="entry name" value="FOX1_RRM"/>
</dbReference>
<dbReference type="Gene3D" id="3.30.70.330">
    <property type="match status" value="1"/>
</dbReference>
<evidence type="ECO:0000313" key="11">
    <source>
        <dbReference type="EMBL" id="GAU88248.1"/>
    </source>
</evidence>
<comment type="caution">
    <text evidence="11">The sequence shown here is derived from an EMBL/GenBank/DDBJ whole genome shotgun (WGS) entry which is preliminary data.</text>
</comment>
<dbReference type="GO" id="GO:0000381">
    <property type="term" value="P:regulation of alternative mRNA splicing, via spliceosome"/>
    <property type="evidence" value="ECO:0007669"/>
    <property type="project" value="InterPro"/>
</dbReference>
<dbReference type="GO" id="GO:0008380">
    <property type="term" value="P:RNA splicing"/>
    <property type="evidence" value="ECO:0007669"/>
    <property type="project" value="UniProtKB-KW"/>
</dbReference>
<keyword evidence="7" id="KW-0539">Nucleus</keyword>
<accession>A0A1D1UQ21</accession>
<dbReference type="GO" id="GO:0006397">
    <property type="term" value="P:mRNA processing"/>
    <property type="evidence" value="ECO:0007669"/>
    <property type="project" value="UniProtKB-KW"/>
</dbReference>
<dbReference type="InterPro" id="IPR000504">
    <property type="entry name" value="RRM_dom"/>
</dbReference>
<dbReference type="PROSITE" id="PS50102">
    <property type="entry name" value="RRM"/>
    <property type="match status" value="1"/>
</dbReference>
<dbReference type="OrthoDB" id="5382468at2759"/>
<feature type="compositionally biased region" description="Low complexity" evidence="9">
    <location>
        <begin position="75"/>
        <end position="107"/>
    </location>
</feature>
<evidence type="ECO:0000256" key="6">
    <source>
        <dbReference type="ARBA" id="ARBA00023187"/>
    </source>
</evidence>
<evidence type="ECO:0000259" key="10">
    <source>
        <dbReference type="PROSITE" id="PS50102"/>
    </source>
</evidence>
<dbReference type="Pfam" id="PF00076">
    <property type="entry name" value="RRM_1"/>
    <property type="match status" value="1"/>
</dbReference>